<sequence>MSSWRHRFIWSSTLVATLGVAHADDRFEDAVRPVLDTYCIGCHGPDKQKGDVRFDKLSDNPVADSALWLSVLEQLDTGEMPPEKKPQPSEKELLEVLEWIDVNVSSARDAFQAKMQHPENGNLVPHDKLFDPKVAAQAPKI</sequence>
<protein>
    <recommendedName>
        <fullName evidence="1">Cytochrome C Planctomycete-type domain-containing protein</fullName>
    </recommendedName>
</protein>
<dbReference type="Pfam" id="PF07635">
    <property type="entry name" value="PSCyt1"/>
    <property type="match status" value="1"/>
</dbReference>
<proteinExistence type="predicted"/>
<dbReference type="EMBL" id="UINC01060755">
    <property type="protein sequence ID" value="SVB85596.1"/>
    <property type="molecule type" value="Genomic_DNA"/>
</dbReference>
<feature type="non-terminal residue" evidence="2">
    <location>
        <position position="141"/>
    </location>
</feature>
<reference evidence="2" key="1">
    <citation type="submission" date="2018-05" db="EMBL/GenBank/DDBJ databases">
        <authorList>
            <person name="Lanie J.A."/>
            <person name="Ng W.-L."/>
            <person name="Kazmierczak K.M."/>
            <person name="Andrzejewski T.M."/>
            <person name="Davidsen T.M."/>
            <person name="Wayne K.J."/>
            <person name="Tettelin H."/>
            <person name="Glass J.I."/>
            <person name="Rusch D."/>
            <person name="Podicherti R."/>
            <person name="Tsui H.-C.T."/>
            <person name="Winkler M.E."/>
        </authorList>
    </citation>
    <scope>NUCLEOTIDE SEQUENCE</scope>
</reference>
<dbReference type="GO" id="GO:0009055">
    <property type="term" value="F:electron transfer activity"/>
    <property type="evidence" value="ECO:0007669"/>
    <property type="project" value="InterPro"/>
</dbReference>
<name>A0A382HE89_9ZZZZ</name>
<dbReference type="GO" id="GO:0020037">
    <property type="term" value="F:heme binding"/>
    <property type="evidence" value="ECO:0007669"/>
    <property type="project" value="InterPro"/>
</dbReference>
<organism evidence="2">
    <name type="scientific">marine metagenome</name>
    <dbReference type="NCBI Taxonomy" id="408172"/>
    <lineage>
        <taxon>unclassified sequences</taxon>
        <taxon>metagenomes</taxon>
        <taxon>ecological metagenomes</taxon>
    </lineage>
</organism>
<dbReference type="InterPro" id="IPR036909">
    <property type="entry name" value="Cyt_c-like_dom_sf"/>
</dbReference>
<accession>A0A382HE89</accession>
<dbReference type="InterPro" id="IPR011429">
    <property type="entry name" value="Cyt_c_Planctomycete-type"/>
</dbReference>
<feature type="domain" description="Cytochrome C Planctomycete-type" evidence="1">
    <location>
        <begin position="39"/>
        <end position="83"/>
    </location>
</feature>
<evidence type="ECO:0000259" key="1">
    <source>
        <dbReference type="Pfam" id="PF07635"/>
    </source>
</evidence>
<dbReference type="SUPFAM" id="SSF46626">
    <property type="entry name" value="Cytochrome c"/>
    <property type="match status" value="1"/>
</dbReference>
<dbReference type="AlphaFoldDB" id="A0A382HE89"/>
<evidence type="ECO:0000313" key="2">
    <source>
        <dbReference type="EMBL" id="SVB85596.1"/>
    </source>
</evidence>
<gene>
    <name evidence="2" type="ORF">METZ01_LOCUS238450</name>
</gene>